<feature type="transmembrane region" description="Helical" evidence="2">
    <location>
        <begin position="72"/>
        <end position="93"/>
    </location>
</feature>
<dbReference type="AlphaFoldDB" id="A0A0S4S1P5"/>
<name>A0A0S4S1P5_CAMHY</name>
<dbReference type="PANTHER" id="PTHR33219">
    <property type="entry name" value="YLMG HOMOLOG PROTEIN 2, CHLOROPLASTIC"/>
    <property type="match status" value="1"/>
</dbReference>
<dbReference type="Pfam" id="PF02325">
    <property type="entry name" value="CCB3_YggT"/>
    <property type="match status" value="1"/>
</dbReference>
<keyword evidence="2" id="KW-1133">Transmembrane helix</keyword>
<dbReference type="GO" id="GO:0016020">
    <property type="term" value="C:membrane"/>
    <property type="evidence" value="ECO:0007669"/>
    <property type="project" value="InterPro"/>
</dbReference>
<dbReference type="PANTHER" id="PTHR33219:SF14">
    <property type="entry name" value="PROTEIN COFACTOR ASSEMBLY OF COMPLEX C SUBUNIT B CCB3, CHLOROPLASTIC-RELATED"/>
    <property type="match status" value="1"/>
</dbReference>
<sequence length="99" mass="11089">MMVLSMFLAAVANLLHIVITAYTWVIIAAALVSWVNPDPYNKVVQILYRITTPAYELVRKTRIPTVFGGIDIAPIIVLLVLQFLDMFVVGLLFEIANKL</sequence>
<proteinExistence type="inferred from homology"/>
<evidence type="ECO:0000313" key="4">
    <source>
        <dbReference type="Proteomes" id="UP000052237"/>
    </source>
</evidence>
<evidence type="ECO:0000256" key="1">
    <source>
        <dbReference type="ARBA" id="ARBA00010894"/>
    </source>
</evidence>
<keyword evidence="2" id="KW-0472">Membrane</keyword>
<evidence type="ECO:0000256" key="2">
    <source>
        <dbReference type="SAM" id="Phobius"/>
    </source>
</evidence>
<dbReference type="EMBL" id="FAVB01000003">
    <property type="protein sequence ID" value="CUU84328.1"/>
    <property type="molecule type" value="Genomic_DNA"/>
</dbReference>
<dbReference type="Proteomes" id="UP000052237">
    <property type="component" value="Unassembled WGS sequence"/>
</dbReference>
<evidence type="ECO:0000313" key="3">
    <source>
        <dbReference type="EMBL" id="CUU84328.1"/>
    </source>
</evidence>
<gene>
    <name evidence="3" type="ORF">ERS686654_01520</name>
</gene>
<dbReference type="InterPro" id="IPR003425">
    <property type="entry name" value="CCB3/YggT"/>
</dbReference>
<organism evidence="3 4">
    <name type="scientific">Campylobacter hyointestinalis subsp. hyointestinalis</name>
    <dbReference type="NCBI Taxonomy" id="91352"/>
    <lineage>
        <taxon>Bacteria</taxon>
        <taxon>Pseudomonadati</taxon>
        <taxon>Campylobacterota</taxon>
        <taxon>Epsilonproteobacteria</taxon>
        <taxon>Campylobacterales</taxon>
        <taxon>Campylobacteraceae</taxon>
        <taxon>Campylobacter</taxon>
    </lineage>
</organism>
<keyword evidence="4" id="KW-1185">Reference proteome</keyword>
<protein>
    <submittedName>
        <fullName evidence="3">Yggt family protein</fullName>
    </submittedName>
</protein>
<feature type="transmembrane region" description="Helical" evidence="2">
    <location>
        <begin position="7"/>
        <end position="35"/>
    </location>
</feature>
<keyword evidence="2" id="KW-0812">Transmembrane</keyword>
<reference evidence="3 4" key="1">
    <citation type="submission" date="2015-11" db="EMBL/GenBank/DDBJ databases">
        <authorList>
            <consortium name="Pathogen Informatics"/>
        </authorList>
    </citation>
    <scope>NUCLEOTIDE SEQUENCE [LARGE SCALE GENOMIC DNA]</scope>
    <source>
        <strain evidence="3 4">006A-0059</strain>
    </source>
</reference>
<accession>A0A0S4S1P5</accession>
<comment type="caution">
    <text evidence="3">The sequence shown here is derived from an EMBL/GenBank/DDBJ whole genome shotgun (WGS) entry which is preliminary data.</text>
</comment>
<comment type="similarity">
    <text evidence="1">Belongs to the YggT family.</text>
</comment>